<keyword evidence="1" id="KW-1185">Reference proteome</keyword>
<reference evidence="2" key="1">
    <citation type="submission" date="2022-11" db="UniProtKB">
        <authorList>
            <consortium name="WormBaseParasite"/>
        </authorList>
    </citation>
    <scope>IDENTIFICATION</scope>
</reference>
<dbReference type="Proteomes" id="UP000887560">
    <property type="component" value="Unplaced"/>
</dbReference>
<name>A0A915P7W4_9BILA</name>
<dbReference type="WBParaSite" id="scf7180000423844.g11722">
    <property type="protein sequence ID" value="scf7180000423844.g11722"/>
    <property type="gene ID" value="scf7180000423844.g11722"/>
</dbReference>
<evidence type="ECO:0000313" key="1">
    <source>
        <dbReference type="Proteomes" id="UP000887560"/>
    </source>
</evidence>
<dbReference type="AlphaFoldDB" id="A0A915P7W4"/>
<sequence>LQNYRELYSKNEKGEWDISKSNTGPTFCIGCDRNKTMIINGIYFRREDCVEDDNPKTKCAYVTCFYCKTVEGSNDANWYWQNPEGEWIYVSLMDCYPTEGLNKGETENKID</sequence>
<organism evidence="1 2">
    <name type="scientific">Meloidogyne floridensis</name>
    <dbReference type="NCBI Taxonomy" id="298350"/>
    <lineage>
        <taxon>Eukaryota</taxon>
        <taxon>Metazoa</taxon>
        <taxon>Ecdysozoa</taxon>
        <taxon>Nematoda</taxon>
        <taxon>Chromadorea</taxon>
        <taxon>Rhabditida</taxon>
        <taxon>Tylenchina</taxon>
        <taxon>Tylenchomorpha</taxon>
        <taxon>Tylenchoidea</taxon>
        <taxon>Meloidogynidae</taxon>
        <taxon>Meloidogyninae</taxon>
        <taxon>Meloidogyne</taxon>
    </lineage>
</organism>
<protein>
    <submittedName>
        <fullName evidence="2">Uncharacterized protein</fullName>
    </submittedName>
</protein>
<evidence type="ECO:0000313" key="2">
    <source>
        <dbReference type="WBParaSite" id="scf7180000423844.g11722"/>
    </source>
</evidence>
<accession>A0A915P7W4</accession>
<proteinExistence type="predicted"/>